<evidence type="ECO:0000313" key="1">
    <source>
        <dbReference type="EMBL" id="KAG7374633.1"/>
    </source>
</evidence>
<organism evidence="1 2">
    <name type="scientific">Nitzschia inconspicua</name>
    <dbReference type="NCBI Taxonomy" id="303405"/>
    <lineage>
        <taxon>Eukaryota</taxon>
        <taxon>Sar</taxon>
        <taxon>Stramenopiles</taxon>
        <taxon>Ochrophyta</taxon>
        <taxon>Bacillariophyta</taxon>
        <taxon>Bacillariophyceae</taxon>
        <taxon>Bacillariophycidae</taxon>
        <taxon>Bacillariales</taxon>
        <taxon>Bacillariaceae</taxon>
        <taxon>Nitzschia</taxon>
    </lineage>
</organism>
<dbReference type="CDD" id="cd09917">
    <property type="entry name" value="F-box_SF"/>
    <property type="match status" value="1"/>
</dbReference>
<evidence type="ECO:0000313" key="2">
    <source>
        <dbReference type="Proteomes" id="UP000693970"/>
    </source>
</evidence>
<keyword evidence="2" id="KW-1185">Reference proteome</keyword>
<gene>
    <name evidence="1" type="ORF">IV203_013728</name>
</gene>
<dbReference type="AlphaFoldDB" id="A0A9K3M5Q6"/>
<accession>A0A9K3M5Q6</accession>
<protein>
    <recommendedName>
        <fullName evidence="3">F-box domain-containing protein</fullName>
    </recommendedName>
</protein>
<reference evidence="1" key="1">
    <citation type="journal article" date="2021" name="Sci. Rep.">
        <title>Diploid genomic architecture of Nitzschia inconspicua, an elite biomass production diatom.</title>
        <authorList>
            <person name="Oliver A."/>
            <person name="Podell S."/>
            <person name="Pinowska A."/>
            <person name="Traller J.C."/>
            <person name="Smith S.R."/>
            <person name="McClure R."/>
            <person name="Beliaev A."/>
            <person name="Bohutskyi P."/>
            <person name="Hill E.A."/>
            <person name="Rabines A."/>
            <person name="Zheng H."/>
            <person name="Allen L.Z."/>
            <person name="Kuo A."/>
            <person name="Grigoriev I.V."/>
            <person name="Allen A.E."/>
            <person name="Hazlebeck D."/>
            <person name="Allen E.E."/>
        </authorList>
    </citation>
    <scope>NUCLEOTIDE SEQUENCE</scope>
    <source>
        <strain evidence="1">Hildebrandi</strain>
    </source>
</reference>
<dbReference type="Proteomes" id="UP000693970">
    <property type="component" value="Unassembled WGS sequence"/>
</dbReference>
<proteinExistence type="predicted"/>
<name>A0A9K3M5Q6_9STRA</name>
<comment type="caution">
    <text evidence="1">The sequence shown here is derived from an EMBL/GenBank/DDBJ whole genome shotgun (WGS) entry which is preliminary data.</text>
</comment>
<reference evidence="1" key="2">
    <citation type="submission" date="2021-04" db="EMBL/GenBank/DDBJ databases">
        <authorList>
            <person name="Podell S."/>
        </authorList>
    </citation>
    <scope>NUCLEOTIDE SEQUENCE</scope>
    <source>
        <strain evidence="1">Hildebrandi</strain>
    </source>
</reference>
<evidence type="ECO:0008006" key="3">
    <source>
        <dbReference type="Google" id="ProtNLM"/>
    </source>
</evidence>
<dbReference type="EMBL" id="JAGRRH010000001">
    <property type="protein sequence ID" value="KAG7374633.1"/>
    <property type="molecule type" value="Genomic_DNA"/>
</dbReference>
<sequence>MACSHSIDTLGRDSNVENLFESSTTEFTSRDDPMEIESFKDSENSDQVTVFLPMELFPDVLSFCSLSTLAKIRCVSKTFRDDFVAKESLSRFHNVDDRTKAIRSLAGHQIIGTWWGSNLESTIEKAIQVATPLFYEVIPFLDGEVPEVEHDLIGGTTLLLAKDYDETNVRETLMKESVVLGENWGIEARYKLVPLVEAFKEVNVGIHNGGQGALNVLMTASPRKFVHISECEVSIQQYPDTRRRIVAYQVIAFESIGGGISAIIAEADLYNIHY</sequence>